<name>A0A564Z4L1_HYMDI</name>
<accession>A0A564Z4L1</accession>
<dbReference type="PROSITE" id="PS00973">
    <property type="entry name" value="USP_2"/>
    <property type="match status" value="1"/>
</dbReference>
<evidence type="ECO:0000313" key="3">
    <source>
        <dbReference type="Proteomes" id="UP000321570"/>
    </source>
</evidence>
<dbReference type="Proteomes" id="UP000321570">
    <property type="component" value="Unassembled WGS sequence"/>
</dbReference>
<gene>
    <name evidence="2" type="ORF">WMSIL1_LOCUS12482</name>
</gene>
<dbReference type="GO" id="GO:0005634">
    <property type="term" value="C:nucleus"/>
    <property type="evidence" value="ECO:0007669"/>
    <property type="project" value="TreeGrafter"/>
</dbReference>
<dbReference type="InterPro" id="IPR028889">
    <property type="entry name" value="USP"/>
</dbReference>
<evidence type="ECO:0000259" key="1">
    <source>
        <dbReference type="PROSITE" id="PS50235"/>
    </source>
</evidence>
<dbReference type="AlphaFoldDB" id="A0A564Z4L1"/>
<dbReference type="PROSITE" id="PS50235">
    <property type="entry name" value="USP_3"/>
    <property type="match status" value="1"/>
</dbReference>
<dbReference type="Pfam" id="PF00443">
    <property type="entry name" value="UCH"/>
    <property type="match status" value="1"/>
</dbReference>
<evidence type="ECO:0000313" key="2">
    <source>
        <dbReference type="EMBL" id="VUZ54386.1"/>
    </source>
</evidence>
<protein>
    <recommendedName>
        <fullName evidence="1">USP domain-containing protein</fullName>
    </recommendedName>
</protein>
<keyword evidence="3" id="KW-1185">Reference proteome</keyword>
<dbReference type="GO" id="GO:0005829">
    <property type="term" value="C:cytosol"/>
    <property type="evidence" value="ECO:0007669"/>
    <property type="project" value="TreeGrafter"/>
</dbReference>
<dbReference type="CDD" id="cd02257">
    <property type="entry name" value="Peptidase_C19"/>
    <property type="match status" value="1"/>
</dbReference>
<dbReference type="InterPro" id="IPR050164">
    <property type="entry name" value="Peptidase_C19"/>
</dbReference>
<sequence length="294" mass="33538">MLSKTSLFRSSFDTYCQNEESLGDLHIALKKVFDSLADSLNANAVDASEFIRKSRPFYFEESAHEDAEEYLRHLLNQLQAESTSEISPSYISETFEGCQSRASYCATCCEKIDRQEETFTSLILSLKQTEEGTLSIQDMVDSLYTESIENTSKCEKCEGDDDGAYSRNVTITFQKTPPCLLLNVKIFYYDATTGSTEKNMSEFVVNDTIILKLGDGTERRYQLFGIVWHYGVLATSGHYVWECKMDDQWIMFDDEDVQIANVTKIVPMANLSPYILVYTSDEEYLPQRSPSRTI</sequence>
<reference evidence="2 3" key="1">
    <citation type="submission" date="2019-07" db="EMBL/GenBank/DDBJ databases">
        <authorList>
            <person name="Jastrzebski P J."/>
            <person name="Paukszto L."/>
            <person name="Jastrzebski P J."/>
        </authorList>
    </citation>
    <scope>NUCLEOTIDE SEQUENCE [LARGE SCALE GENOMIC DNA]</scope>
    <source>
        <strain evidence="2 3">WMS-il1</strain>
    </source>
</reference>
<dbReference type="PANTHER" id="PTHR24006">
    <property type="entry name" value="UBIQUITIN CARBOXYL-TERMINAL HYDROLASE"/>
    <property type="match status" value="1"/>
</dbReference>
<dbReference type="SUPFAM" id="SSF54001">
    <property type="entry name" value="Cysteine proteinases"/>
    <property type="match status" value="1"/>
</dbReference>
<dbReference type="GO" id="GO:0004843">
    <property type="term" value="F:cysteine-type deubiquitinase activity"/>
    <property type="evidence" value="ECO:0007669"/>
    <property type="project" value="InterPro"/>
</dbReference>
<dbReference type="InterPro" id="IPR038765">
    <property type="entry name" value="Papain-like_cys_pep_sf"/>
</dbReference>
<dbReference type="InterPro" id="IPR001394">
    <property type="entry name" value="Peptidase_C19_UCH"/>
</dbReference>
<organism evidence="2 3">
    <name type="scientific">Hymenolepis diminuta</name>
    <name type="common">Rat tapeworm</name>
    <dbReference type="NCBI Taxonomy" id="6216"/>
    <lineage>
        <taxon>Eukaryota</taxon>
        <taxon>Metazoa</taxon>
        <taxon>Spiralia</taxon>
        <taxon>Lophotrochozoa</taxon>
        <taxon>Platyhelminthes</taxon>
        <taxon>Cestoda</taxon>
        <taxon>Eucestoda</taxon>
        <taxon>Cyclophyllidea</taxon>
        <taxon>Hymenolepididae</taxon>
        <taxon>Hymenolepis</taxon>
    </lineage>
</organism>
<feature type="domain" description="USP" evidence="1">
    <location>
        <begin position="1"/>
        <end position="281"/>
    </location>
</feature>
<dbReference type="GO" id="GO:0016579">
    <property type="term" value="P:protein deubiquitination"/>
    <property type="evidence" value="ECO:0007669"/>
    <property type="project" value="InterPro"/>
</dbReference>
<dbReference type="InterPro" id="IPR018200">
    <property type="entry name" value="USP_CS"/>
</dbReference>
<dbReference type="Gene3D" id="3.90.70.10">
    <property type="entry name" value="Cysteine proteinases"/>
    <property type="match status" value="1"/>
</dbReference>
<proteinExistence type="predicted"/>
<dbReference type="EMBL" id="CABIJS010000643">
    <property type="protein sequence ID" value="VUZ54386.1"/>
    <property type="molecule type" value="Genomic_DNA"/>
</dbReference>